<comment type="caution">
    <text evidence="1">The sequence shown here is derived from an EMBL/GenBank/DDBJ whole genome shotgun (WGS) entry which is preliminary data.</text>
</comment>
<dbReference type="EMBL" id="PGOL01001966">
    <property type="protein sequence ID" value="PKI52178.1"/>
    <property type="molecule type" value="Genomic_DNA"/>
</dbReference>
<name>A0A2I0J7H4_PUNGR</name>
<reference evidence="1 2" key="1">
    <citation type="submission" date="2017-11" db="EMBL/GenBank/DDBJ databases">
        <title>De-novo sequencing of pomegranate (Punica granatum L.) genome.</title>
        <authorList>
            <person name="Akparov Z."/>
            <person name="Amiraslanov A."/>
            <person name="Hajiyeva S."/>
            <person name="Abbasov M."/>
            <person name="Kaur K."/>
            <person name="Hamwieh A."/>
            <person name="Solovyev V."/>
            <person name="Salamov A."/>
            <person name="Braich B."/>
            <person name="Kosarev P."/>
            <person name="Mahmoud A."/>
            <person name="Hajiyev E."/>
            <person name="Babayeva S."/>
            <person name="Izzatullayeva V."/>
            <person name="Mammadov A."/>
            <person name="Mammadov A."/>
            <person name="Sharifova S."/>
            <person name="Ojaghi J."/>
            <person name="Eynullazada K."/>
            <person name="Bayramov B."/>
            <person name="Abdulazimova A."/>
            <person name="Shahmuradov I."/>
        </authorList>
    </citation>
    <scope>NUCLEOTIDE SEQUENCE [LARGE SCALE GENOMIC DNA]</scope>
    <source>
        <strain evidence="2">cv. AG2017</strain>
        <tissue evidence="1">Leaf</tissue>
    </source>
</reference>
<protein>
    <submittedName>
        <fullName evidence="1">Uncharacterized protein</fullName>
    </submittedName>
</protein>
<dbReference type="AlphaFoldDB" id="A0A2I0J7H4"/>
<sequence length="231" mass="26210">MSNGAVDPFWVRSAKWAHPISLLHWSPGGKRDLFDSPNGVERCHVCNSGPTRPATAVCFFPKIRRANRLSNSERLLHIFLKQHVVDRLFESFVVKLSGIKIFLNEVPTVAASRARPVGEISVREEMLLMKFVNFKMHDGFHHKKLSGGFLSYRYIFLIGSLSLMPNIKTSKESFMLILRKVAVRTRISSRRGTYARAYATRLGVSIFPGRATDAREKEPPLPVYDPKVEGR</sequence>
<dbReference type="Proteomes" id="UP000233551">
    <property type="component" value="Unassembled WGS sequence"/>
</dbReference>
<organism evidence="1 2">
    <name type="scientific">Punica granatum</name>
    <name type="common">Pomegranate</name>
    <dbReference type="NCBI Taxonomy" id="22663"/>
    <lineage>
        <taxon>Eukaryota</taxon>
        <taxon>Viridiplantae</taxon>
        <taxon>Streptophyta</taxon>
        <taxon>Embryophyta</taxon>
        <taxon>Tracheophyta</taxon>
        <taxon>Spermatophyta</taxon>
        <taxon>Magnoliopsida</taxon>
        <taxon>eudicotyledons</taxon>
        <taxon>Gunneridae</taxon>
        <taxon>Pentapetalae</taxon>
        <taxon>rosids</taxon>
        <taxon>malvids</taxon>
        <taxon>Myrtales</taxon>
        <taxon>Lythraceae</taxon>
        <taxon>Punica</taxon>
    </lineage>
</organism>
<keyword evidence="2" id="KW-1185">Reference proteome</keyword>
<evidence type="ECO:0000313" key="1">
    <source>
        <dbReference type="EMBL" id="PKI52178.1"/>
    </source>
</evidence>
<accession>A0A2I0J7H4</accession>
<gene>
    <name evidence="1" type="ORF">CRG98_027421</name>
</gene>
<proteinExistence type="predicted"/>
<evidence type="ECO:0000313" key="2">
    <source>
        <dbReference type="Proteomes" id="UP000233551"/>
    </source>
</evidence>